<feature type="region of interest" description="Disordered" evidence="1">
    <location>
        <begin position="23"/>
        <end position="54"/>
    </location>
</feature>
<accession>A0A2H1VXH5</accession>
<proteinExistence type="predicted"/>
<protein>
    <submittedName>
        <fullName evidence="2">SFRICE_013167</fullName>
    </submittedName>
</protein>
<dbReference type="EMBL" id="ODYU01005039">
    <property type="protein sequence ID" value="SOQ45535.1"/>
    <property type="molecule type" value="Genomic_DNA"/>
</dbReference>
<name>A0A2H1VXH5_SPOFR</name>
<gene>
    <name evidence="2" type="ORF">SFRICE_013167</name>
</gene>
<organism evidence="2">
    <name type="scientific">Spodoptera frugiperda</name>
    <name type="common">Fall armyworm</name>
    <dbReference type="NCBI Taxonomy" id="7108"/>
    <lineage>
        <taxon>Eukaryota</taxon>
        <taxon>Metazoa</taxon>
        <taxon>Ecdysozoa</taxon>
        <taxon>Arthropoda</taxon>
        <taxon>Hexapoda</taxon>
        <taxon>Insecta</taxon>
        <taxon>Pterygota</taxon>
        <taxon>Neoptera</taxon>
        <taxon>Endopterygota</taxon>
        <taxon>Lepidoptera</taxon>
        <taxon>Glossata</taxon>
        <taxon>Ditrysia</taxon>
        <taxon>Noctuoidea</taxon>
        <taxon>Noctuidae</taxon>
        <taxon>Amphipyrinae</taxon>
        <taxon>Spodoptera</taxon>
    </lineage>
</organism>
<evidence type="ECO:0000256" key="1">
    <source>
        <dbReference type="SAM" id="MobiDB-lite"/>
    </source>
</evidence>
<dbReference type="AlphaFoldDB" id="A0A2H1VXH5"/>
<evidence type="ECO:0000313" key="2">
    <source>
        <dbReference type="EMBL" id="SOQ45535.1"/>
    </source>
</evidence>
<sequence length="86" mass="9727">MVRCEGDWDAVSSFCQAVMLAKAGRVRERSSSRPNRRERHSGRRGSRDDLRPSVVCASRSGPALEEDFTRPYRVLSVARCNQTTNK</sequence>
<reference evidence="2" key="1">
    <citation type="submission" date="2016-07" db="EMBL/GenBank/DDBJ databases">
        <authorList>
            <person name="Bretaudeau A."/>
        </authorList>
    </citation>
    <scope>NUCLEOTIDE SEQUENCE</scope>
    <source>
        <strain evidence="2">Rice</strain>
        <tissue evidence="2">Whole body</tissue>
    </source>
</reference>
<feature type="compositionally biased region" description="Basic residues" evidence="1">
    <location>
        <begin position="34"/>
        <end position="44"/>
    </location>
</feature>